<name>A0A182KIR0_9DIPT</name>
<sequence>MLDAPDVAVVVRVRGGAFEIFVLRRSRDLDGLGRIVVVLAAHGRLDRVWRVIVVCSLAVVLLYVHDLFHRFRWLTLWRNGFGRLYTELGMCVLEYGLSIVFQLLFLVLCCRTIDRVKLRHRVGWIGRVLQHSTLNLGLLG</sequence>
<keyword evidence="1" id="KW-0472">Membrane</keyword>
<feature type="transmembrane region" description="Helical" evidence="1">
    <location>
        <begin position="85"/>
        <end position="109"/>
    </location>
</feature>
<dbReference type="EnsemblMetazoa" id="ACHR014328-RA">
    <property type="protein sequence ID" value="ACHR014328-PA"/>
    <property type="gene ID" value="ACHR014328"/>
</dbReference>
<evidence type="ECO:0000256" key="1">
    <source>
        <dbReference type="SAM" id="Phobius"/>
    </source>
</evidence>
<protein>
    <submittedName>
        <fullName evidence="2">Uncharacterized protein</fullName>
    </submittedName>
</protein>
<keyword evidence="1" id="KW-0812">Transmembrane</keyword>
<feature type="transmembrane region" description="Helical" evidence="1">
    <location>
        <begin position="48"/>
        <end position="65"/>
    </location>
</feature>
<evidence type="ECO:0000313" key="2">
    <source>
        <dbReference type="EnsemblMetazoa" id="ACHR014328-PA"/>
    </source>
</evidence>
<keyword evidence="1" id="KW-1133">Transmembrane helix</keyword>
<evidence type="ECO:0000313" key="3">
    <source>
        <dbReference type="Proteomes" id="UP000075881"/>
    </source>
</evidence>
<dbReference type="Proteomes" id="UP000075881">
    <property type="component" value="Unassembled WGS sequence"/>
</dbReference>
<keyword evidence="3" id="KW-1185">Reference proteome</keyword>
<dbReference type="VEuPathDB" id="VectorBase:ACHR014328"/>
<accession>A0A182KIR0</accession>
<organism evidence="2 3">
    <name type="scientific">Anopheles christyi</name>
    <dbReference type="NCBI Taxonomy" id="43041"/>
    <lineage>
        <taxon>Eukaryota</taxon>
        <taxon>Metazoa</taxon>
        <taxon>Ecdysozoa</taxon>
        <taxon>Arthropoda</taxon>
        <taxon>Hexapoda</taxon>
        <taxon>Insecta</taxon>
        <taxon>Pterygota</taxon>
        <taxon>Neoptera</taxon>
        <taxon>Endopterygota</taxon>
        <taxon>Diptera</taxon>
        <taxon>Nematocera</taxon>
        <taxon>Culicoidea</taxon>
        <taxon>Culicidae</taxon>
        <taxon>Anophelinae</taxon>
        <taxon>Anopheles</taxon>
    </lineage>
</organism>
<reference evidence="2" key="2">
    <citation type="submission" date="2020-05" db="UniProtKB">
        <authorList>
            <consortium name="EnsemblMetazoa"/>
        </authorList>
    </citation>
    <scope>IDENTIFICATION</scope>
    <source>
        <strain evidence="2">ACHKN1017</strain>
    </source>
</reference>
<reference evidence="3" key="1">
    <citation type="submission" date="2013-03" db="EMBL/GenBank/DDBJ databases">
        <title>The Genome Sequence of Anopheles christyi ACHKN1017.</title>
        <authorList>
            <consortium name="The Broad Institute Genomics Platform"/>
            <person name="Neafsey D.E."/>
            <person name="Besansky N."/>
            <person name="Walker B."/>
            <person name="Young S.K."/>
            <person name="Zeng Q."/>
            <person name="Gargeya S."/>
            <person name="Fitzgerald M."/>
            <person name="Haas B."/>
            <person name="Abouelleil A."/>
            <person name="Allen A.W."/>
            <person name="Alvarado L."/>
            <person name="Arachchi H.M."/>
            <person name="Berlin A.M."/>
            <person name="Chapman S.B."/>
            <person name="Gainer-Dewar J."/>
            <person name="Goldberg J."/>
            <person name="Griggs A."/>
            <person name="Gujja S."/>
            <person name="Hansen M."/>
            <person name="Howarth C."/>
            <person name="Imamovic A."/>
            <person name="Ireland A."/>
            <person name="Larimer J."/>
            <person name="McCowan C."/>
            <person name="Murphy C."/>
            <person name="Pearson M."/>
            <person name="Poon T.W."/>
            <person name="Priest M."/>
            <person name="Roberts A."/>
            <person name="Saif S."/>
            <person name="Shea T."/>
            <person name="Sisk P."/>
            <person name="Sykes S."/>
            <person name="Wortman J."/>
            <person name="Nusbaum C."/>
            <person name="Birren B."/>
        </authorList>
    </citation>
    <scope>NUCLEOTIDE SEQUENCE [LARGE SCALE GENOMIC DNA]</scope>
    <source>
        <strain evidence="3">ACHKN1017</strain>
    </source>
</reference>
<dbReference type="AlphaFoldDB" id="A0A182KIR0"/>
<proteinExistence type="predicted"/>